<dbReference type="PRINTS" id="PR00039">
    <property type="entry name" value="HTHLYSR"/>
</dbReference>
<dbReference type="GO" id="GO:0003700">
    <property type="term" value="F:DNA-binding transcription factor activity"/>
    <property type="evidence" value="ECO:0007669"/>
    <property type="project" value="InterPro"/>
</dbReference>
<dbReference type="InterPro" id="IPR036390">
    <property type="entry name" value="WH_DNA-bd_sf"/>
</dbReference>
<dbReference type="InterPro" id="IPR000847">
    <property type="entry name" value="LysR_HTH_N"/>
</dbReference>
<accession>A0A844F8N7</accession>
<dbReference type="PROSITE" id="PS50931">
    <property type="entry name" value="HTH_LYSR"/>
    <property type="match status" value="1"/>
</dbReference>
<dbReference type="CDD" id="cd05466">
    <property type="entry name" value="PBP2_LTTR_substrate"/>
    <property type="match status" value="1"/>
</dbReference>
<dbReference type="Gene3D" id="1.10.10.10">
    <property type="entry name" value="Winged helix-like DNA-binding domain superfamily/Winged helix DNA-binding domain"/>
    <property type="match status" value="1"/>
</dbReference>
<name>A0A844F8N7_CLOSV</name>
<dbReference type="InterPro" id="IPR005119">
    <property type="entry name" value="LysR_subst-bd"/>
</dbReference>
<keyword evidence="4" id="KW-0804">Transcription</keyword>
<sequence>MQIHQLRYVLAVAENKSFSAAAKKLFLAQPSLSQQIINLEKELGIALFVRHPKSVTLTDAGEQFLKSARRIVNEVDQLSDLMQKHSQLQNGTLRIGLLWVASYLNLSHILTDYHRIYPGISYSLTVDGSNTLLQMLDSRSINAAFVISSEAALQHKEDLFSHRIMDDRYVAIVSRQNPLSARPFISMQDLQSENIIMPAKESAFRKELEQAFDQHYIAPRILCETSQSDIVMQLASQNLAIGFASNSIAQALKTEDCRIVPLEDVLLRTIYYVTLKELLDYPAIRSFTDFVIQYPFF</sequence>
<comment type="similarity">
    <text evidence="1">Belongs to the LysR transcriptional regulatory family.</text>
</comment>
<protein>
    <submittedName>
        <fullName evidence="6">LysR family transcriptional regulator</fullName>
    </submittedName>
</protein>
<dbReference type="RefSeq" id="WP_154322209.1">
    <property type="nucleotide sequence ID" value="NZ_CP045695.1"/>
</dbReference>
<reference evidence="6 7" key="1">
    <citation type="submission" date="2019-08" db="EMBL/GenBank/DDBJ databases">
        <title>In-depth cultivation of the pig gut microbiome towards novel bacterial diversity and tailored functional studies.</title>
        <authorList>
            <person name="Wylensek D."/>
            <person name="Hitch T.C.A."/>
            <person name="Clavel T."/>
        </authorList>
    </citation>
    <scope>NUCLEOTIDE SEQUENCE [LARGE SCALE GENOMIC DNA]</scope>
    <source>
        <strain evidence="6 7">BL-389-WT-3D</strain>
    </source>
</reference>
<dbReference type="Proteomes" id="UP000462363">
    <property type="component" value="Unassembled WGS sequence"/>
</dbReference>
<dbReference type="SUPFAM" id="SSF53850">
    <property type="entry name" value="Periplasmic binding protein-like II"/>
    <property type="match status" value="1"/>
</dbReference>
<dbReference type="GO" id="GO:0003677">
    <property type="term" value="F:DNA binding"/>
    <property type="evidence" value="ECO:0007669"/>
    <property type="project" value="UniProtKB-KW"/>
</dbReference>
<dbReference type="Pfam" id="PF03466">
    <property type="entry name" value="LysR_substrate"/>
    <property type="match status" value="1"/>
</dbReference>
<evidence type="ECO:0000313" key="6">
    <source>
        <dbReference type="EMBL" id="MSS40640.1"/>
    </source>
</evidence>
<proteinExistence type="inferred from homology"/>
<evidence type="ECO:0000256" key="1">
    <source>
        <dbReference type="ARBA" id="ARBA00009437"/>
    </source>
</evidence>
<evidence type="ECO:0000313" key="7">
    <source>
        <dbReference type="Proteomes" id="UP000462363"/>
    </source>
</evidence>
<dbReference type="InterPro" id="IPR036388">
    <property type="entry name" value="WH-like_DNA-bd_sf"/>
</dbReference>
<keyword evidence="3" id="KW-0238">DNA-binding</keyword>
<dbReference type="SUPFAM" id="SSF46785">
    <property type="entry name" value="Winged helix' DNA-binding domain"/>
    <property type="match status" value="1"/>
</dbReference>
<comment type="caution">
    <text evidence="6">The sequence shown here is derived from an EMBL/GenBank/DDBJ whole genome shotgun (WGS) entry which is preliminary data.</text>
</comment>
<dbReference type="EMBL" id="VUMB01000018">
    <property type="protein sequence ID" value="MSS40640.1"/>
    <property type="molecule type" value="Genomic_DNA"/>
</dbReference>
<dbReference type="PANTHER" id="PTHR30346:SF28">
    <property type="entry name" value="HTH-TYPE TRANSCRIPTIONAL REGULATOR CYNR"/>
    <property type="match status" value="1"/>
</dbReference>
<keyword evidence="2" id="KW-0805">Transcription regulation</keyword>
<dbReference type="PANTHER" id="PTHR30346">
    <property type="entry name" value="TRANSCRIPTIONAL DUAL REGULATOR HCAR-RELATED"/>
    <property type="match status" value="1"/>
</dbReference>
<organism evidence="6 7">
    <name type="scientific">Clostridium scindens (strain JCM 10418 / VPI 12708)</name>
    <dbReference type="NCBI Taxonomy" id="29347"/>
    <lineage>
        <taxon>Bacteria</taxon>
        <taxon>Bacillati</taxon>
        <taxon>Bacillota</taxon>
        <taxon>Clostridia</taxon>
        <taxon>Lachnospirales</taxon>
        <taxon>Lachnospiraceae</taxon>
    </lineage>
</organism>
<evidence type="ECO:0000256" key="3">
    <source>
        <dbReference type="ARBA" id="ARBA00023125"/>
    </source>
</evidence>
<evidence type="ECO:0000256" key="2">
    <source>
        <dbReference type="ARBA" id="ARBA00023015"/>
    </source>
</evidence>
<dbReference type="FunFam" id="1.10.10.10:FF:000001">
    <property type="entry name" value="LysR family transcriptional regulator"/>
    <property type="match status" value="1"/>
</dbReference>
<dbReference type="GO" id="GO:0032993">
    <property type="term" value="C:protein-DNA complex"/>
    <property type="evidence" value="ECO:0007669"/>
    <property type="project" value="TreeGrafter"/>
</dbReference>
<evidence type="ECO:0000259" key="5">
    <source>
        <dbReference type="PROSITE" id="PS50931"/>
    </source>
</evidence>
<feature type="domain" description="HTH lysR-type" evidence="5">
    <location>
        <begin position="1"/>
        <end position="58"/>
    </location>
</feature>
<dbReference type="Pfam" id="PF00126">
    <property type="entry name" value="HTH_1"/>
    <property type="match status" value="1"/>
</dbReference>
<dbReference type="AlphaFoldDB" id="A0A844F8N7"/>
<dbReference type="Gene3D" id="3.40.190.290">
    <property type="match status" value="1"/>
</dbReference>
<gene>
    <name evidence="6" type="ORF">FYJ37_09820</name>
</gene>
<evidence type="ECO:0000256" key="4">
    <source>
        <dbReference type="ARBA" id="ARBA00023163"/>
    </source>
</evidence>